<accession>A0A0J7KX02</accession>
<dbReference type="EMBL" id="LBMM01002461">
    <property type="protein sequence ID" value="KMQ94799.1"/>
    <property type="molecule type" value="Genomic_DNA"/>
</dbReference>
<evidence type="ECO:0000313" key="4">
    <source>
        <dbReference type="Proteomes" id="UP000036403"/>
    </source>
</evidence>
<dbReference type="PANTHER" id="PTHR33223:SF6">
    <property type="entry name" value="CCHC-TYPE DOMAIN-CONTAINING PROTEIN"/>
    <property type="match status" value="1"/>
</dbReference>
<gene>
    <name evidence="3" type="ORF">RF55_5032</name>
</gene>
<dbReference type="Proteomes" id="UP000036403">
    <property type="component" value="Unassembled WGS sequence"/>
</dbReference>
<dbReference type="OrthoDB" id="7700154at2759"/>
<dbReference type="PANTHER" id="PTHR33223">
    <property type="entry name" value="CCHC-TYPE DOMAIN-CONTAINING PROTEIN"/>
    <property type="match status" value="1"/>
</dbReference>
<organism evidence="3 4">
    <name type="scientific">Lasius niger</name>
    <name type="common">Black garden ant</name>
    <dbReference type="NCBI Taxonomy" id="67767"/>
    <lineage>
        <taxon>Eukaryota</taxon>
        <taxon>Metazoa</taxon>
        <taxon>Ecdysozoa</taxon>
        <taxon>Arthropoda</taxon>
        <taxon>Hexapoda</taxon>
        <taxon>Insecta</taxon>
        <taxon>Pterygota</taxon>
        <taxon>Neoptera</taxon>
        <taxon>Endopterygota</taxon>
        <taxon>Hymenoptera</taxon>
        <taxon>Apocrita</taxon>
        <taxon>Aculeata</taxon>
        <taxon>Formicoidea</taxon>
        <taxon>Formicidae</taxon>
        <taxon>Formicinae</taxon>
        <taxon>Lasius</taxon>
        <taxon>Lasius</taxon>
    </lineage>
</organism>
<dbReference type="AlphaFoldDB" id="A0A0J7KX02"/>
<sequence>MSDRDYLEPPPEEVDRPDSPLPSRNRRLSSRSPNTPGSGGGGSNGLSSNSAATAYNGMRKWNLKFSGTCGEDAETFLQRIEKGRELVPVSDEDILRCLFFFLTGIALYWFRGKKDRLTSLATFKHAWRTRFSDPDFQFALRDEIMRRTQEENEPVADYLTCMNALFDRVSPPWSEAEKVSVACRNLIPRLQIAVRRDEVEDIEALEYFATHAESNHIAAHRYRAPPTPEKSLFPDLAYRTSRSSQKHGKYNESVAALNTSDASSTSPVSGSRKKKGGPKNQSSDEFQCRDHVNLLDGHLQTETRSRPHRQML</sequence>
<proteinExistence type="predicted"/>
<feature type="region of interest" description="Disordered" evidence="1">
    <location>
        <begin position="1"/>
        <end position="49"/>
    </location>
</feature>
<evidence type="ECO:0000313" key="3">
    <source>
        <dbReference type="EMBL" id="KMQ94799.1"/>
    </source>
</evidence>
<keyword evidence="4" id="KW-1185">Reference proteome</keyword>
<feature type="compositionally biased region" description="Polar residues" evidence="1">
    <location>
        <begin position="256"/>
        <end position="269"/>
    </location>
</feature>
<dbReference type="STRING" id="67767.A0A0J7KX02"/>
<feature type="region of interest" description="Disordered" evidence="1">
    <location>
        <begin position="256"/>
        <end position="287"/>
    </location>
</feature>
<dbReference type="PaxDb" id="67767-A0A0J7KX02"/>
<comment type="caution">
    <text evidence="3">The sequence shown here is derived from an EMBL/GenBank/DDBJ whole genome shotgun (WGS) entry which is preliminary data.</text>
</comment>
<feature type="compositionally biased region" description="Basic and acidic residues" evidence="1">
    <location>
        <begin position="1"/>
        <end position="18"/>
    </location>
</feature>
<dbReference type="Pfam" id="PF03732">
    <property type="entry name" value="Retrotrans_gag"/>
    <property type="match status" value="1"/>
</dbReference>
<dbReference type="InterPro" id="IPR005162">
    <property type="entry name" value="Retrotrans_gag_dom"/>
</dbReference>
<name>A0A0J7KX02_LASNI</name>
<evidence type="ECO:0000259" key="2">
    <source>
        <dbReference type="Pfam" id="PF03732"/>
    </source>
</evidence>
<evidence type="ECO:0000256" key="1">
    <source>
        <dbReference type="SAM" id="MobiDB-lite"/>
    </source>
</evidence>
<feature type="domain" description="Retrotransposon gag" evidence="2">
    <location>
        <begin position="99"/>
        <end position="183"/>
    </location>
</feature>
<reference evidence="3 4" key="1">
    <citation type="submission" date="2015-04" db="EMBL/GenBank/DDBJ databases">
        <title>Lasius niger genome sequencing.</title>
        <authorList>
            <person name="Konorov E.A."/>
            <person name="Nikitin M.A."/>
            <person name="Kirill M.V."/>
            <person name="Chang P."/>
        </authorList>
    </citation>
    <scope>NUCLEOTIDE SEQUENCE [LARGE SCALE GENOMIC DNA]</scope>
    <source>
        <tissue evidence="3">Whole</tissue>
    </source>
</reference>
<protein>
    <recommendedName>
        <fullName evidence="2">Retrotransposon gag domain-containing protein</fullName>
    </recommendedName>
</protein>